<evidence type="ECO:0000256" key="1">
    <source>
        <dbReference type="SAM" id="MobiDB-lite"/>
    </source>
</evidence>
<feature type="compositionally biased region" description="Acidic residues" evidence="1">
    <location>
        <begin position="439"/>
        <end position="487"/>
    </location>
</feature>
<feature type="region of interest" description="Disordered" evidence="1">
    <location>
        <begin position="110"/>
        <end position="129"/>
    </location>
</feature>
<comment type="caution">
    <text evidence="2">The sequence shown here is derived from an EMBL/GenBank/DDBJ whole genome shotgun (WGS) entry which is preliminary data.</text>
</comment>
<dbReference type="Proteomes" id="UP000283269">
    <property type="component" value="Unassembled WGS sequence"/>
</dbReference>
<protein>
    <submittedName>
        <fullName evidence="2">Uncharacterized protein</fullName>
    </submittedName>
</protein>
<evidence type="ECO:0000313" key="2">
    <source>
        <dbReference type="EMBL" id="PPQ79370.1"/>
    </source>
</evidence>
<dbReference type="EMBL" id="NHYD01003376">
    <property type="protein sequence ID" value="PPQ79370.1"/>
    <property type="molecule type" value="Genomic_DNA"/>
</dbReference>
<feature type="compositionally biased region" description="Basic and acidic residues" evidence="1">
    <location>
        <begin position="69"/>
        <end position="82"/>
    </location>
</feature>
<dbReference type="Gene3D" id="3.80.10.10">
    <property type="entry name" value="Ribonuclease Inhibitor"/>
    <property type="match status" value="1"/>
</dbReference>
<accession>A0A409WLS4</accession>
<dbReference type="InParanoid" id="A0A409WLS4"/>
<feature type="region of interest" description="Disordered" evidence="1">
    <location>
        <begin position="57"/>
        <end position="85"/>
    </location>
</feature>
<sequence>MSSASGIHTLVNATIITVSKRGPPEVLTRDIEVDDFTYGGRRILSIDCSAVPVHHEPGSLHSHAFDTGSIKKEPTDEDKTTPQEEEVDMDVDGKFDVSKITKKFKKIGEPGLSGVHGPDNDDHDEGLGNAYPAPDSPDGLLIVYIRQIVLDDLQRPSHDRIDSVHIKSPERRHWLALSGLSPKHLTLSTCDEEKGELASLDRLEQPWTELESLRLEDIYETLWDSEDWASSVCTASAITIAYCKSVRLVPATKFPNLTKLRIIENDALSTFVLAGEKVTGFSKRLEILHLQSTNGRDVKGKSALKRFWDRLRKCTHLRELTLILVRAGQDTGLTPYLPSSVENLMFHCSCSVPMLDDLENWCQKPADRNWLPKLKSFTFRADANTFDIRRVQGREITSRILDVPVPPKEEEGDISVDMNDISIDVVDIEPDARKVLSMEDFEDDDDDDEDYEDGSFDADALSEEEEEDDNEDEPEIKMEDDVDDDLEFAAQDDHNPILLPHITSLIGTVLHRMKQRNPELEIRG</sequence>
<evidence type="ECO:0000313" key="3">
    <source>
        <dbReference type="Proteomes" id="UP000283269"/>
    </source>
</evidence>
<gene>
    <name evidence="2" type="ORF">CVT25_002641</name>
</gene>
<dbReference type="AlphaFoldDB" id="A0A409WLS4"/>
<feature type="region of interest" description="Disordered" evidence="1">
    <location>
        <begin position="437"/>
        <end position="494"/>
    </location>
</feature>
<keyword evidence="3" id="KW-1185">Reference proteome</keyword>
<name>A0A409WLS4_PSICY</name>
<dbReference type="OrthoDB" id="3012895at2759"/>
<dbReference type="InterPro" id="IPR032675">
    <property type="entry name" value="LRR_dom_sf"/>
</dbReference>
<reference evidence="2 3" key="1">
    <citation type="journal article" date="2018" name="Evol. Lett.">
        <title>Horizontal gene cluster transfer increased hallucinogenic mushroom diversity.</title>
        <authorList>
            <person name="Reynolds H.T."/>
            <person name="Vijayakumar V."/>
            <person name="Gluck-Thaler E."/>
            <person name="Korotkin H.B."/>
            <person name="Matheny P.B."/>
            <person name="Slot J.C."/>
        </authorList>
    </citation>
    <scope>NUCLEOTIDE SEQUENCE [LARGE SCALE GENOMIC DNA]</scope>
    <source>
        <strain evidence="2 3">2631</strain>
    </source>
</reference>
<proteinExistence type="predicted"/>
<organism evidence="2 3">
    <name type="scientific">Psilocybe cyanescens</name>
    <dbReference type="NCBI Taxonomy" id="93625"/>
    <lineage>
        <taxon>Eukaryota</taxon>
        <taxon>Fungi</taxon>
        <taxon>Dikarya</taxon>
        <taxon>Basidiomycota</taxon>
        <taxon>Agaricomycotina</taxon>
        <taxon>Agaricomycetes</taxon>
        <taxon>Agaricomycetidae</taxon>
        <taxon>Agaricales</taxon>
        <taxon>Agaricineae</taxon>
        <taxon>Strophariaceae</taxon>
        <taxon>Psilocybe</taxon>
    </lineage>
</organism>